<dbReference type="SUPFAM" id="SSF81301">
    <property type="entry name" value="Nucleotidyltransferase"/>
    <property type="match status" value="1"/>
</dbReference>
<dbReference type="Pfam" id="PF18765">
    <property type="entry name" value="Polbeta"/>
    <property type="match status" value="1"/>
</dbReference>
<sequence>MKYGLKKETLKTISHAISKVRSIEKVVLYGSRAKGNYRTGSDIDITLFGKNLTMNNSVYPLMDELEELYLPYTFDISIFEHIDNENLIKHINRVGKLFYEREKGLPDGRGVKKLGDVRGA</sequence>
<dbReference type="AlphaFoldDB" id="A0A3B0VHH2"/>
<proteinExistence type="predicted"/>
<keyword evidence="2" id="KW-0808">Transferase</keyword>
<dbReference type="CDD" id="cd05403">
    <property type="entry name" value="NT_KNTase_like"/>
    <property type="match status" value="1"/>
</dbReference>
<evidence type="ECO:0000313" key="2">
    <source>
        <dbReference type="EMBL" id="VAW39743.1"/>
    </source>
</evidence>
<dbReference type="InterPro" id="IPR041633">
    <property type="entry name" value="Polbeta"/>
</dbReference>
<organism evidence="2">
    <name type="scientific">hydrothermal vent metagenome</name>
    <dbReference type="NCBI Taxonomy" id="652676"/>
    <lineage>
        <taxon>unclassified sequences</taxon>
        <taxon>metagenomes</taxon>
        <taxon>ecological metagenomes</taxon>
    </lineage>
</organism>
<dbReference type="GO" id="GO:0016740">
    <property type="term" value="F:transferase activity"/>
    <property type="evidence" value="ECO:0007669"/>
    <property type="project" value="UniProtKB-KW"/>
</dbReference>
<dbReference type="Gene3D" id="3.30.460.10">
    <property type="entry name" value="Beta Polymerase, domain 2"/>
    <property type="match status" value="1"/>
</dbReference>
<dbReference type="PANTHER" id="PTHR33933:SF1">
    <property type="entry name" value="PROTEIN ADENYLYLTRANSFERASE MNTA-RELATED"/>
    <property type="match status" value="1"/>
</dbReference>
<gene>
    <name evidence="2" type="ORF">MNBD_DELTA03-316</name>
</gene>
<dbReference type="InterPro" id="IPR043519">
    <property type="entry name" value="NT_sf"/>
</dbReference>
<dbReference type="PANTHER" id="PTHR33933">
    <property type="entry name" value="NUCLEOTIDYLTRANSFERASE"/>
    <property type="match status" value="1"/>
</dbReference>
<feature type="domain" description="Polymerase beta nucleotidyltransferase" evidence="1">
    <location>
        <begin position="12"/>
        <end position="103"/>
    </location>
</feature>
<protein>
    <submittedName>
        <fullName evidence="2">Nucleotidyltransferase domain protein, Caur_2868 group</fullName>
    </submittedName>
</protein>
<dbReference type="InterPro" id="IPR052548">
    <property type="entry name" value="Type_VII_TA_antitoxin"/>
</dbReference>
<reference evidence="2" key="1">
    <citation type="submission" date="2018-06" db="EMBL/GenBank/DDBJ databases">
        <authorList>
            <person name="Zhirakovskaya E."/>
        </authorList>
    </citation>
    <scope>NUCLEOTIDE SEQUENCE</scope>
</reference>
<accession>A0A3B0VHH2</accession>
<evidence type="ECO:0000259" key="1">
    <source>
        <dbReference type="Pfam" id="PF18765"/>
    </source>
</evidence>
<name>A0A3B0VHH2_9ZZZZ</name>
<dbReference type="EMBL" id="UOEX01000298">
    <property type="protein sequence ID" value="VAW39743.1"/>
    <property type="molecule type" value="Genomic_DNA"/>
</dbReference>